<name>A0A1X9WE80_USTVR</name>
<evidence type="ECO:0000313" key="1">
    <source>
        <dbReference type="EMBL" id="ARS01311.1"/>
    </source>
</evidence>
<dbReference type="AlphaFoldDB" id="A0A1X9WE80"/>
<sequence length="202" mass="22354">MLLDLFKYAPMGVMSSSPTVDACGSHPNVGPRKLRNRVCHTLIVRPSNQRLSTFSLPPVVPSTYRIRVFSDPIQHLYYVSVGAGGRGTLIPNIGEGVGPRLRLFPPHKGPNPLVPRGLSCVTLFCSRVVLYLGPSTFFWHNIFWWLFPRSPCSLGQNCSSLLTLTLFAALHVRTSGASAPLRGILRSLGHLLRAFTWDIYTL</sequence>
<organism evidence="1">
    <name type="scientific">Ustilaginoidea virens</name>
    <name type="common">Rice false smut fungus</name>
    <name type="synonym">Villosiclava virens</name>
    <dbReference type="NCBI Taxonomy" id="1159556"/>
    <lineage>
        <taxon>Eukaryota</taxon>
        <taxon>Fungi</taxon>
        <taxon>Dikarya</taxon>
        <taxon>Ascomycota</taxon>
        <taxon>Pezizomycotina</taxon>
        <taxon>Sordariomycetes</taxon>
        <taxon>Hypocreomycetidae</taxon>
        <taxon>Hypocreales</taxon>
        <taxon>Clavicipitaceae</taxon>
        <taxon>Ustilaginoidea</taxon>
    </lineage>
</organism>
<protein>
    <submittedName>
        <fullName evidence="1">Uncharacterized protein</fullName>
    </submittedName>
</protein>
<dbReference type="EMBL" id="KY617816">
    <property type="protein sequence ID" value="ARS01311.1"/>
    <property type="molecule type" value="Genomic_DNA"/>
</dbReference>
<proteinExistence type="predicted"/>
<accession>A0A1X9WE80</accession>
<reference evidence="1" key="1">
    <citation type="submission" date="2017-02" db="EMBL/GenBank/DDBJ databases">
        <title>PCR markers derived from comparative genomics for detection and identification of the rice pathogen Ustilaginoidea virens in plant tissues.</title>
        <authorList>
            <person name="Tang J."/>
            <person name="Zheng L."/>
            <person name="Jia Q."/>
            <person name="Liu H."/>
            <person name="Hsiang T."/>
            <person name="Huang J."/>
        </authorList>
    </citation>
    <scope>NUCLEOTIDE SEQUENCE</scope>
    <source>
        <strain evidence="1">HWD-2</strain>
    </source>
</reference>